<comment type="caution">
    <text evidence="2">The sequence shown here is derived from an EMBL/GenBank/DDBJ whole genome shotgun (WGS) entry which is preliminary data.</text>
</comment>
<proteinExistence type="predicted"/>
<keyword evidence="3" id="KW-1185">Reference proteome</keyword>
<keyword evidence="1" id="KW-1133">Transmembrane helix</keyword>
<keyword evidence="1" id="KW-0472">Membrane</keyword>
<evidence type="ECO:0000313" key="3">
    <source>
        <dbReference type="Proteomes" id="UP000790347"/>
    </source>
</evidence>
<reference evidence="2" key="1">
    <citation type="submission" date="2013-05" db="EMBL/GenBank/DDBJ databases">
        <authorList>
            <person name="Yim A.K.Y."/>
            <person name="Chan T.F."/>
            <person name="Ji K.M."/>
            <person name="Liu X.Y."/>
            <person name="Zhou J.W."/>
            <person name="Li R.Q."/>
            <person name="Yang K.Y."/>
            <person name="Li J."/>
            <person name="Li M."/>
            <person name="Law P.T.W."/>
            <person name="Wu Y.L."/>
            <person name="Cai Z.L."/>
            <person name="Qin H."/>
            <person name="Bao Y."/>
            <person name="Leung R.K.K."/>
            <person name="Ng P.K.S."/>
            <person name="Zou J."/>
            <person name="Zhong X.J."/>
            <person name="Ran P.X."/>
            <person name="Zhong N.S."/>
            <person name="Liu Z.G."/>
            <person name="Tsui S.K.W."/>
        </authorList>
    </citation>
    <scope>NUCLEOTIDE SEQUENCE</scope>
    <source>
        <strain evidence="2">Derf</strain>
        <tissue evidence="2">Whole organism</tissue>
    </source>
</reference>
<accession>A0A922HZ39</accession>
<evidence type="ECO:0000313" key="2">
    <source>
        <dbReference type="EMBL" id="KAH9517344.1"/>
    </source>
</evidence>
<feature type="transmembrane region" description="Helical" evidence="1">
    <location>
        <begin position="348"/>
        <end position="373"/>
    </location>
</feature>
<keyword evidence="1" id="KW-0812">Transmembrane</keyword>
<feature type="transmembrane region" description="Helical" evidence="1">
    <location>
        <begin position="318"/>
        <end position="342"/>
    </location>
</feature>
<name>A0A922HZ39_DERFA</name>
<organism evidence="2 3">
    <name type="scientific">Dermatophagoides farinae</name>
    <name type="common">American house dust mite</name>
    <dbReference type="NCBI Taxonomy" id="6954"/>
    <lineage>
        <taxon>Eukaryota</taxon>
        <taxon>Metazoa</taxon>
        <taxon>Ecdysozoa</taxon>
        <taxon>Arthropoda</taxon>
        <taxon>Chelicerata</taxon>
        <taxon>Arachnida</taxon>
        <taxon>Acari</taxon>
        <taxon>Acariformes</taxon>
        <taxon>Sarcoptiformes</taxon>
        <taxon>Astigmata</taxon>
        <taxon>Psoroptidia</taxon>
        <taxon>Analgoidea</taxon>
        <taxon>Pyroglyphidae</taxon>
        <taxon>Dermatophagoidinae</taxon>
        <taxon>Dermatophagoides</taxon>
    </lineage>
</organism>
<sequence>MRLDTAVRIVNYPITKMLLKNNIGYIDKLKKSRLKILLQKSSISDDDQQQQQQQDQQQQQRPYQRFCNLQFWLQSFIFLFWLIRGIVILLISDGSVSATILGSVFNLLKIVRIYPELVAFHFAIKDFLCHLIIYGRYKRFRFYQCIIAYCHQIYNPYLNDEQNNLIKQSYIDTIRLYLDEKKLTEICLFIKERFHGHCHIVCGTTVIIGITGCLVFFAINPIDNNFHLFGHSYMLYGLYNLFYPGFCSIWSYYGFMWTSNLLTYFCIVCQILKAKSIQNEKQMKNFKKFSSSKIRSHLLAQSDLFDEIRTMNEFWRSYLSITITVYIILSCLSLYIVALTNVLLSMKIFFIAIFIQPIAIILLLTLTSANLCFKIFQLHKRYYTMLASLHSVRHVNRWKFKLMSSLEIINSKTTGFTLNNQVMIDYKAIGMVIANTTTLFILVAQNLKNNQQ</sequence>
<feature type="transmembrane region" description="Helical" evidence="1">
    <location>
        <begin position="111"/>
        <end position="134"/>
    </location>
</feature>
<reference evidence="2" key="2">
    <citation type="journal article" date="2022" name="Res Sq">
        <title>Comparative Genomics Reveals Insights into the Divergent Evolution of Astigmatic Mites and Household Pest Adaptations.</title>
        <authorList>
            <person name="Xiong Q."/>
            <person name="Wan A.T.-Y."/>
            <person name="Liu X.-Y."/>
            <person name="Fung C.S.-H."/>
            <person name="Xiao X."/>
            <person name="Malainual N."/>
            <person name="Hou J."/>
            <person name="Wang L."/>
            <person name="Wang M."/>
            <person name="Yang K."/>
            <person name="Cui Y."/>
            <person name="Leung E."/>
            <person name="Nong W."/>
            <person name="Shin S.-K."/>
            <person name="Au S."/>
            <person name="Jeong K.Y."/>
            <person name="Chew F.T."/>
            <person name="Hui J."/>
            <person name="Leung T.F."/>
            <person name="Tungtrongchitr A."/>
            <person name="Zhong N."/>
            <person name="Liu Z."/>
            <person name="Tsui S."/>
        </authorList>
    </citation>
    <scope>NUCLEOTIDE SEQUENCE</scope>
    <source>
        <strain evidence="2">Derf</strain>
        <tissue evidence="2">Whole organism</tissue>
    </source>
</reference>
<protein>
    <submittedName>
        <fullName evidence="2">Uncharacterized protein</fullName>
    </submittedName>
</protein>
<feature type="transmembrane region" description="Helical" evidence="1">
    <location>
        <begin position="198"/>
        <end position="219"/>
    </location>
</feature>
<feature type="transmembrane region" description="Helical" evidence="1">
    <location>
        <begin position="71"/>
        <end position="91"/>
    </location>
</feature>
<dbReference type="Proteomes" id="UP000790347">
    <property type="component" value="Unassembled WGS sequence"/>
</dbReference>
<dbReference type="AlphaFoldDB" id="A0A922HZ39"/>
<evidence type="ECO:0000256" key="1">
    <source>
        <dbReference type="SAM" id="Phobius"/>
    </source>
</evidence>
<gene>
    <name evidence="2" type="ORF">DERF_008022</name>
</gene>
<dbReference type="EMBL" id="ASGP02000003">
    <property type="protein sequence ID" value="KAH9517344.1"/>
    <property type="molecule type" value="Genomic_DNA"/>
</dbReference>